<gene>
    <name evidence="2" type="ORF">GJ744_002294</name>
</gene>
<keyword evidence="3" id="KW-1185">Reference proteome</keyword>
<feature type="compositionally biased region" description="Basic and acidic residues" evidence="1">
    <location>
        <begin position="14"/>
        <end position="24"/>
    </location>
</feature>
<dbReference type="AlphaFoldDB" id="A0A8H7AQ09"/>
<comment type="caution">
    <text evidence="2">The sequence shown here is derived from an EMBL/GenBank/DDBJ whole genome shotgun (WGS) entry which is preliminary data.</text>
</comment>
<proteinExistence type="predicted"/>
<name>A0A8H7AQ09_9EURO</name>
<reference evidence="2" key="1">
    <citation type="submission" date="2020-02" db="EMBL/GenBank/DDBJ databases">
        <authorList>
            <person name="Palmer J.M."/>
        </authorList>
    </citation>
    <scope>NUCLEOTIDE SEQUENCE</scope>
    <source>
        <strain evidence="2">EPUS1.4</strain>
        <tissue evidence="2">Thallus</tissue>
    </source>
</reference>
<dbReference type="EMBL" id="JAACFV010000014">
    <property type="protein sequence ID" value="KAF7512132.1"/>
    <property type="molecule type" value="Genomic_DNA"/>
</dbReference>
<sequence>MPKEQTTWKRRSKEKWTREKEARNRSGSPTPKLQCRSQLTDGEEETEEKRGRADEGDDGALLFTLWMENYSVYS</sequence>
<accession>A0A8H7AQ09</accession>
<evidence type="ECO:0000256" key="1">
    <source>
        <dbReference type="SAM" id="MobiDB-lite"/>
    </source>
</evidence>
<organism evidence="2 3">
    <name type="scientific">Endocarpon pusillum</name>
    <dbReference type="NCBI Taxonomy" id="364733"/>
    <lineage>
        <taxon>Eukaryota</taxon>
        <taxon>Fungi</taxon>
        <taxon>Dikarya</taxon>
        <taxon>Ascomycota</taxon>
        <taxon>Pezizomycotina</taxon>
        <taxon>Eurotiomycetes</taxon>
        <taxon>Chaetothyriomycetidae</taxon>
        <taxon>Verrucariales</taxon>
        <taxon>Verrucariaceae</taxon>
        <taxon>Endocarpon</taxon>
    </lineage>
</organism>
<protein>
    <submittedName>
        <fullName evidence="2">Uncharacterized protein</fullName>
    </submittedName>
</protein>
<dbReference type="Proteomes" id="UP000606974">
    <property type="component" value="Unassembled WGS sequence"/>
</dbReference>
<feature type="region of interest" description="Disordered" evidence="1">
    <location>
        <begin position="1"/>
        <end position="58"/>
    </location>
</feature>
<evidence type="ECO:0000313" key="3">
    <source>
        <dbReference type="Proteomes" id="UP000606974"/>
    </source>
</evidence>
<feature type="compositionally biased region" description="Polar residues" evidence="1">
    <location>
        <begin position="25"/>
        <end position="40"/>
    </location>
</feature>
<evidence type="ECO:0000313" key="2">
    <source>
        <dbReference type="EMBL" id="KAF7512132.1"/>
    </source>
</evidence>